<dbReference type="InterPro" id="IPR000924">
    <property type="entry name" value="Glu/Gln-tRNA-synth"/>
</dbReference>
<evidence type="ECO:0000256" key="6">
    <source>
        <dbReference type="ARBA" id="ARBA00022840"/>
    </source>
</evidence>
<dbReference type="InterPro" id="IPR050132">
    <property type="entry name" value="Gln/Glu-tRNA_Ligase"/>
</dbReference>
<evidence type="ECO:0000256" key="8">
    <source>
        <dbReference type="ARBA" id="ARBA00023146"/>
    </source>
</evidence>
<feature type="domain" description="tRNA synthetases class I (E and Q) anti-codon binding" evidence="13">
    <location>
        <begin position="507"/>
        <end position="560"/>
    </location>
</feature>
<dbReference type="PANTHER" id="PTHR43097">
    <property type="entry name" value="GLUTAMINE-TRNA LIGASE"/>
    <property type="match status" value="1"/>
</dbReference>
<dbReference type="InterPro" id="IPR020059">
    <property type="entry name" value="Glu/Gln-tRNA-synth_Ib_codon-bd"/>
</dbReference>
<dbReference type="NCBIfam" id="NF003169">
    <property type="entry name" value="PRK04156.1"/>
    <property type="match status" value="1"/>
</dbReference>
<evidence type="ECO:0000256" key="2">
    <source>
        <dbReference type="ARBA" id="ARBA00008927"/>
    </source>
</evidence>
<evidence type="ECO:0000313" key="15">
    <source>
        <dbReference type="EMBL" id="BBG27410.1"/>
    </source>
</evidence>
<evidence type="ECO:0000256" key="1">
    <source>
        <dbReference type="ARBA" id="ARBA00004496"/>
    </source>
</evidence>
<dbReference type="SUPFAM" id="SSF50715">
    <property type="entry name" value="Ribosomal protein L25-like"/>
    <property type="match status" value="1"/>
</dbReference>
<dbReference type="Pfam" id="PF00749">
    <property type="entry name" value="tRNA-synt_1c"/>
    <property type="match status" value="1"/>
</dbReference>
<evidence type="ECO:0000259" key="12">
    <source>
        <dbReference type="Pfam" id="PF03950"/>
    </source>
</evidence>
<evidence type="ECO:0000256" key="10">
    <source>
        <dbReference type="HAMAP-Rule" id="MF_02076"/>
    </source>
</evidence>
<dbReference type="EMBL" id="AP018929">
    <property type="protein sequence ID" value="BBG24622.1"/>
    <property type="molecule type" value="Genomic_DNA"/>
</dbReference>
<dbReference type="AlphaFoldDB" id="A0A510E5U5"/>
<comment type="subcellular location">
    <subcellularLocation>
        <location evidence="1 10">Cytoplasm</location>
    </subcellularLocation>
</comment>
<dbReference type="PANTHER" id="PTHR43097:SF5">
    <property type="entry name" value="GLUTAMATE--TRNA LIGASE"/>
    <property type="match status" value="1"/>
</dbReference>
<evidence type="ECO:0000256" key="7">
    <source>
        <dbReference type="ARBA" id="ARBA00022917"/>
    </source>
</evidence>
<gene>
    <name evidence="10" type="primary">gltX</name>
    <name evidence="14" type="ORF">IC006_1952</name>
    <name evidence="15" type="ORF">IC007_1960</name>
</gene>
<evidence type="ECO:0000259" key="11">
    <source>
        <dbReference type="Pfam" id="PF00749"/>
    </source>
</evidence>
<dbReference type="GO" id="GO:0043604">
    <property type="term" value="P:amide biosynthetic process"/>
    <property type="evidence" value="ECO:0007669"/>
    <property type="project" value="TreeGrafter"/>
</dbReference>
<dbReference type="InterPro" id="IPR020058">
    <property type="entry name" value="Glu/Gln-tRNA-synth_Ib_cat-dom"/>
</dbReference>
<evidence type="ECO:0000259" key="13">
    <source>
        <dbReference type="Pfam" id="PF20974"/>
    </source>
</evidence>
<dbReference type="InterPro" id="IPR004526">
    <property type="entry name" value="Glu-tRNA-synth_arc/euk"/>
</dbReference>
<dbReference type="Pfam" id="PF20974">
    <property type="entry name" value="tRNA-synt_1c_C2"/>
    <property type="match status" value="1"/>
</dbReference>
<dbReference type="InterPro" id="IPR020056">
    <property type="entry name" value="Rbsml_bL25/Gln-tRNA_synth_N"/>
</dbReference>
<dbReference type="Gene3D" id="2.40.240.100">
    <property type="match status" value="1"/>
</dbReference>
<reference evidence="17" key="1">
    <citation type="submission" date="2018-09" db="EMBL/GenBank/DDBJ databases">
        <title>Complete Genome Sequencing of Sulfolobus sp. JCM 16834.</title>
        <authorList>
            <person name="Kato S."/>
            <person name="Itoh T."/>
            <person name="Ohkuma M."/>
        </authorList>
    </citation>
    <scope>NUCLEOTIDE SEQUENCE [LARGE SCALE GENOMIC DNA]</scope>
    <source>
        <strain evidence="17">IC-007</strain>
    </source>
</reference>
<evidence type="ECO:0000256" key="4">
    <source>
        <dbReference type="ARBA" id="ARBA00022598"/>
    </source>
</evidence>
<keyword evidence="5 10" id="KW-0547">Nucleotide-binding</keyword>
<accession>A0A510DWM3</accession>
<evidence type="ECO:0000256" key="3">
    <source>
        <dbReference type="ARBA" id="ARBA00022490"/>
    </source>
</evidence>
<dbReference type="PRINTS" id="PR00987">
    <property type="entry name" value="TRNASYNTHGLU"/>
</dbReference>
<feature type="domain" description="Glutamyl/glutaminyl-tRNA synthetase class Ib anti-codon binding" evidence="12">
    <location>
        <begin position="414"/>
        <end position="487"/>
    </location>
</feature>
<proteinExistence type="inferred from homology"/>
<name>A0A510E5U5_9CREN</name>
<dbReference type="EC" id="6.1.1.17" evidence="10"/>
<dbReference type="GO" id="GO:0004818">
    <property type="term" value="F:glutamate-tRNA ligase activity"/>
    <property type="evidence" value="ECO:0007669"/>
    <property type="project" value="UniProtKB-UniRule"/>
</dbReference>
<dbReference type="STRING" id="1294262.GCA_001316085_00041"/>
<comment type="catalytic activity">
    <reaction evidence="9 10">
        <text>tRNA(Glu) + L-glutamate + ATP = L-glutamyl-tRNA(Glu) + AMP + diphosphate</text>
        <dbReference type="Rhea" id="RHEA:23540"/>
        <dbReference type="Rhea" id="RHEA-COMP:9663"/>
        <dbReference type="Rhea" id="RHEA-COMP:9680"/>
        <dbReference type="ChEBI" id="CHEBI:29985"/>
        <dbReference type="ChEBI" id="CHEBI:30616"/>
        <dbReference type="ChEBI" id="CHEBI:33019"/>
        <dbReference type="ChEBI" id="CHEBI:78442"/>
        <dbReference type="ChEBI" id="CHEBI:78520"/>
        <dbReference type="ChEBI" id="CHEBI:456215"/>
        <dbReference type="EC" id="6.1.1.17"/>
    </reaction>
</comment>
<dbReference type="Proteomes" id="UP000322983">
    <property type="component" value="Chromosome"/>
</dbReference>
<sequence>MLYMEEIRELARKYALQNAYTHGGKAQSGSVVSKIFAERPDLKTKAREIVSIVNEVTTQVNSMSLEDQRHELEEKYPHLLEKKKEEKEIKTLPELPNLRGKVVTRFAPNPDGPLHLGNSRAAIISYEYAKMYKGDFILRFDDTDPKVKKPIKEAYGWIREDLKWLGISWTEEFAASSRFERYYDVAKDLIEKSYAYVDTCNKETFLDFSMKRISEPECLHRSSPKEKNLELWEQMLEGKFKEGEAVLRIKTDMDDPDPSQRDWVMFRVINTEENPHPLTGNKYTVFPTYNFATSVDDHDKGVTHVFRAKEHMSNSLKQKWVFNYLNWEFPIVMEFGRLKLEGFMMSKSKIKEILEKGVTRDDPRLSTLAGLRRRGILPDTIKEIIIEVGLKTSDATISFDNIAAINRKKLDKTAKRYMYIPKDKAKSMRISGMSGCITAKIPFNFSNPNEFREIKVCEGDEIILDSDDAREGRHLRLMDLCNVRVEGGNLVYESRTLEEGKAKDASIVQWVKSAESFPMILKKYNGNDEREERGFAESSISSLNVNDIIQFFRYGFVRIDEKKSDIMVAIFSHD</sequence>
<evidence type="ECO:0000313" key="17">
    <source>
        <dbReference type="Proteomes" id="UP000325030"/>
    </source>
</evidence>
<dbReference type="KEGG" id="step:IC006_1952"/>
<dbReference type="InterPro" id="IPR049437">
    <property type="entry name" value="tRNA-synt_1c_C2"/>
</dbReference>
<feature type="short sequence motif" description="'HIGH' region" evidence="10">
    <location>
        <begin position="108"/>
        <end position="118"/>
    </location>
</feature>
<comment type="similarity">
    <text evidence="2 10">Belongs to the class-I aminoacyl-tRNA synthetase family. Glutamate--tRNA ligase type 2 subfamily.</text>
</comment>
<dbReference type="InterPro" id="IPR011035">
    <property type="entry name" value="Ribosomal_bL25/Gln-tRNA_synth"/>
</dbReference>
<comment type="function">
    <text evidence="10">Catalyzes the attachment of glutamate to tRNA(Glu) in a two-step reaction: glutamate is first activated by ATP to form Glu-AMP and then transferred to the acceptor end of tRNA(Glu).</text>
</comment>
<accession>A0A510E5U5</accession>
<keyword evidence="8 10" id="KW-0030">Aminoacyl-tRNA synthetase</keyword>
<organism evidence="15 17">
    <name type="scientific">Sulfuracidifex tepidarius</name>
    <dbReference type="NCBI Taxonomy" id="1294262"/>
    <lineage>
        <taxon>Archaea</taxon>
        <taxon>Thermoproteota</taxon>
        <taxon>Thermoprotei</taxon>
        <taxon>Sulfolobales</taxon>
        <taxon>Sulfolobaceae</taxon>
        <taxon>Sulfuracidifex</taxon>
    </lineage>
</organism>
<dbReference type="GO" id="GO:0006424">
    <property type="term" value="P:glutamyl-tRNA aminoacylation"/>
    <property type="evidence" value="ECO:0007669"/>
    <property type="project" value="UniProtKB-UniRule"/>
</dbReference>
<dbReference type="Gene3D" id="3.40.50.620">
    <property type="entry name" value="HUPs"/>
    <property type="match status" value="1"/>
</dbReference>
<keyword evidence="6 10" id="KW-0067">ATP-binding</keyword>
<dbReference type="NCBIfam" id="TIGR00463">
    <property type="entry name" value="gltX_arch"/>
    <property type="match status" value="1"/>
</dbReference>
<feature type="domain" description="Glutamyl/glutaminyl-tRNA synthetase class Ib catalytic" evidence="11">
    <location>
        <begin position="101"/>
        <end position="411"/>
    </location>
</feature>
<dbReference type="Proteomes" id="UP000325030">
    <property type="component" value="Chromosome"/>
</dbReference>
<dbReference type="GO" id="GO:0005524">
    <property type="term" value="F:ATP binding"/>
    <property type="evidence" value="ECO:0007669"/>
    <property type="project" value="UniProtKB-UniRule"/>
</dbReference>
<protein>
    <recommendedName>
        <fullName evidence="10">Glutamate--tRNA ligase</fullName>
        <ecNumber evidence="10">6.1.1.17</ecNumber>
    </recommendedName>
    <alternativeName>
        <fullName evidence="10">Glutamyl-tRNA synthetase</fullName>
        <shortName evidence="10">GluRS</shortName>
    </alternativeName>
</protein>
<dbReference type="HAMAP" id="MF_02076">
    <property type="entry name" value="Glu_tRNA_synth_type2"/>
    <property type="match status" value="1"/>
</dbReference>
<keyword evidence="3 10" id="KW-0963">Cytoplasm</keyword>
<evidence type="ECO:0000256" key="5">
    <source>
        <dbReference type="ARBA" id="ARBA00022741"/>
    </source>
</evidence>
<evidence type="ECO:0000256" key="9">
    <source>
        <dbReference type="ARBA" id="ARBA00048351"/>
    </source>
</evidence>
<dbReference type="InterPro" id="IPR014729">
    <property type="entry name" value="Rossmann-like_a/b/a_fold"/>
</dbReference>
<reference evidence="15 16" key="2">
    <citation type="journal article" date="2020" name="Int. J. Syst. Evol. Microbiol.">
        <title>Sulfuracidifex tepidarius gen. nov., sp. nov. and transfer of Sulfolobus metallicus Huber and Stetter 1992 to the genus Sulfuracidifex as Sulfuracidifex metallicus comb. nov.</title>
        <authorList>
            <person name="Itoh T."/>
            <person name="Miura T."/>
            <person name="Sakai H.D."/>
            <person name="Kato S."/>
            <person name="Ohkuma M."/>
            <person name="Takashina T."/>
        </authorList>
    </citation>
    <scope>NUCLEOTIDE SEQUENCE</scope>
    <source>
        <strain evidence="14 16">IC-006</strain>
        <strain evidence="15">IC-007</strain>
    </source>
</reference>
<evidence type="ECO:0000313" key="16">
    <source>
        <dbReference type="Proteomes" id="UP000322983"/>
    </source>
</evidence>
<evidence type="ECO:0000313" key="14">
    <source>
        <dbReference type="EMBL" id="BBG24622.1"/>
    </source>
</evidence>
<dbReference type="Gene3D" id="2.40.240.10">
    <property type="entry name" value="Ribosomal Protein L25, Chain P"/>
    <property type="match status" value="1"/>
</dbReference>
<dbReference type="SUPFAM" id="SSF52374">
    <property type="entry name" value="Nucleotidylyl transferase"/>
    <property type="match status" value="1"/>
</dbReference>
<keyword evidence="7 10" id="KW-0648">Protein biosynthesis</keyword>
<keyword evidence="16" id="KW-1185">Reference proteome</keyword>
<dbReference type="EMBL" id="AP018930">
    <property type="protein sequence ID" value="BBG27410.1"/>
    <property type="molecule type" value="Genomic_DNA"/>
</dbReference>
<dbReference type="Pfam" id="PF03950">
    <property type="entry name" value="tRNA-synt_1c_C"/>
    <property type="match status" value="1"/>
</dbReference>
<keyword evidence="4 10" id="KW-0436">Ligase</keyword>
<dbReference type="GO" id="GO:0005829">
    <property type="term" value="C:cytosol"/>
    <property type="evidence" value="ECO:0007669"/>
    <property type="project" value="TreeGrafter"/>
</dbReference>